<sequence length="171" mass="18407">MSESAVTAPTAFRERLYVPWWGWPLPLAAAVLLAAEIHMGFQGVRSWLPYAVTVPLALLLLWRLGSLKVEVAGGELRVGQAHVPLALLGEVEVFDAKTKRKAMGPHLDPMAFVAHRGWIGPMVKVALEDPADPTPYWQFSVRSPEKLVAALRAEGVGGGDPSGEGRAPAGR</sequence>
<comment type="caution">
    <text evidence="2">The sequence shown here is derived from an EMBL/GenBank/DDBJ whole genome shotgun (WGS) entry which is preliminary data.</text>
</comment>
<evidence type="ECO:0008006" key="4">
    <source>
        <dbReference type="Google" id="ProtNLM"/>
    </source>
</evidence>
<gene>
    <name evidence="2" type="ORF">JOE68_001510</name>
</gene>
<keyword evidence="1" id="KW-0812">Transmembrane</keyword>
<dbReference type="InterPro" id="IPR021443">
    <property type="entry name" value="DUF3093"/>
</dbReference>
<organism evidence="2 3">
    <name type="scientific">Saccharothrix algeriensis</name>
    <dbReference type="NCBI Taxonomy" id="173560"/>
    <lineage>
        <taxon>Bacteria</taxon>
        <taxon>Bacillati</taxon>
        <taxon>Actinomycetota</taxon>
        <taxon>Actinomycetes</taxon>
        <taxon>Pseudonocardiales</taxon>
        <taxon>Pseudonocardiaceae</taxon>
        <taxon>Saccharothrix</taxon>
    </lineage>
</organism>
<dbReference type="Proteomes" id="UP001195724">
    <property type="component" value="Unassembled WGS sequence"/>
</dbReference>
<feature type="transmembrane region" description="Helical" evidence="1">
    <location>
        <begin position="20"/>
        <end position="41"/>
    </location>
</feature>
<evidence type="ECO:0000256" key="1">
    <source>
        <dbReference type="SAM" id="Phobius"/>
    </source>
</evidence>
<dbReference type="EMBL" id="JAFBCL010000001">
    <property type="protein sequence ID" value="MBM7810645.1"/>
    <property type="molecule type" value="Genomic_DNA"/>
</dbReference>
<evidence type="ECO:0000313" key="2">
    <source>
        <dbReference type="EMBL" id="MBM7810645.1"/>
    </source>
</evidence>
<keyword evidence="1" id="KW-1133">Transmembrane helix</keyword>
<reference evidence="2 3" key="1">
    <citation type="submission" date="2021-01" db="EMBL/GenBank/DDBJ databases">
        <title>Sequencing the genomes of 1000 actinobacteria strains.</title>
        <authorList>
            <person name="Klenk H.-P."/>
        </authorList>
    </citation>
    <scope>NUCLEOTIDE SEQUENCE [LARGE SCALE GENOMIC DNA]</scope>
    <source>
        <strain evidence="2 3">DSM 44581</strain>
    </source>
</reference>
<accession>A0ABS2S3W7</accession>
<dbReference type="Pfam" id="PF11292">
    <property type="entry name" value="DUF3093"/>
    <property type="match status" value="1"/>
</dbReference>
<protein>
    <recommendedName>
        <fullName evidence="4">DUF3093 domain-containing protein</fullName>
    </recommendedName>
</protein>
<proteinExistence type="predicted"/>
<keyword evidence="3" id="KW-1185">Reference proteome</keyword>
<feature type="transmembrane region" description="Helical" evidence="1">
    <location>
        <begin position="47"/>
        <end position="64"/>
    </location>
</feature>
<evidence type="ECO:0000313" key="3">
    <source>
        <dbReference type="Proteomes" id="UP001195724"/>
    </source>
</evidence>
<dbReference type="RefSeq" id="WP_307819564.1">
    <property type="nucleotide sequence ID" value="NZ_JAFBCL010000001.1"/>
</dbReference>
<keyword evidence="1" id="KW-0472">Membrane</keyword>
<name>A0ABS2S3W7_9PSEU</name>